<sequence>MAVGPSLVVFAIVALMAPSISLATDFIVGDDEGWSLGVDYDAWAQDKQFFVGDNLVFRYTAGAHSVYKVTGDEFRNCTVPSNSSLGSFSGNDTISLVTAGIKWYICGVDGHCEGGQKLKITVLDGAAPAPAPVAPDPDSTF</sequence>
<evidence type="ECO:0000313" key="4">
    <source>
        <dbReference type="Proteomes" id="UP001472677"/>
    </source>
</evidence>
<keyword evidence="4" id="KW-1185">Reference proteome</keyword>
<name>A0ABR2G4H9_9ROSI</name>
<gene>
    <name evidence="3" type="ORF">V6N12_046043</name>
</gene>
<dbReference type="CDD" id="cd04216">
    <property type="entry name" value="Phytocyanin"/>
    <property type="match status" value="1"/>
</dbReference>
<dbReference type="SUPFAM" id="SSF49503">
    <property type="entry name" value="Cupredoxins"/>
    <property type="match status" value="1"/>
</dbReference>
<dbReference type="InterPro" id="IPR039391">
    <property type="entry name" value="Phytocyanin-like"/>
</dbReference>
<dbReference type="InterPro" id="IPR003245">
    <property type="entry name" value="Phytocyanin_dom"/>
</dbReference>
<feature type="signal peptide" evidence="1">
    <location>
        <begin position="1"/>
        <end position="23"/>
    </location>
</feature>
<dbReference type="Proteomes" id="UP001472677">
    <property type="component" value="Unassembled WGS sequence"/>
</dbReference>
<feature type="chain" id="PRO_5046223689" description="Phytocyanin domain-containing protein" evidence="1">
    <location>
        <begin position="24"/>
        <end position="141"/>
    </location>
</feature>
<proteinExistence type="predicted"/>
<evidence type="ECO:0000259" key="2">
    <source>
        <dbReference type="PROSITE" id="PS51485"/>
    </source>
</evidence>
<reference evidence="3 4" key="1">
    <citation type="journal article" date="2024" name="G3 (Bethesda)">
        <title>Genome assembly of Hibiscus sabdariffa L. provides insights into metabolisms of medicinal natural products.</title>
        <authorList>
            <person name="Kim T."/>
        </authorList>
    </citation>
    <scope>NUCLEOTIDE SEQUENCE [LARGE SCALE GENOMIC DNA]</scope>
    <source>
        <strain evidence="3">TK-2024</strain>
        <tissue evidence="3">Old leaves</tissue>
    </source>
</reference>
<dbReference type="EMBL" id="JBBPBM010000003">
    <property type="protein sequence ID" value="KAK8593970.1"/>
    <property type="molecule type" value="Genomic_DNA"/>
</dbReference>
<protein>
    <recommendedName>
        <fullName evidence="2">Phytocyanin domain-containing protein</fullName>
    </recommendedName>
</protein>
<dbReference type="PANTHER" id="PTHR33021">
    <property type="entry name" value="BLUE COPPER PROTEIN"/>
    <property type="match status" value="1"/>
</dbReference>
<organism evidence="3 4">
    <name type="scientific">Hibiscus sabdariffa</name>
    <name type="common">roselle</name>
    <dbReference type="NCBI Taxonomy" id="183260"/>
    <lineage>
        <taxon>Eukaryota</taxon>
        <taxon>Viridiplantae</taxon>
        <taxon>Streptophyta</taxon>
        <taxon>Embryophyta</taxon>
        <taxon>Tracheophyta</taxon>
        <taxon>Spermatophyta</taxon>
        <taxon>Magnoliopsida</taxon>
        <taxon>eudicotyledons</taxon>
        <taxon>Gunneridae</taxon>
        <taxon>Pentapetalae</taxon>
        <taxon>rosids</taxon>
        <taxon>malvids</taxon>
        <taxon>Malvales</taxon>
        <taxon>Malvaceae</taxon>
        <taxon>Malvoideae</taxon>
        <taxon>Hibiscus</taxon>
    </lineage>
</organism>
<dbReference type="PANTHER" id="PTHR33021:SF481">
    <property type="entry name" value="BLUE COPPER PROTEIN-LIKE"/>
    <property type="match status" value="1"/>
</dbReference>
<feature type="domain" description="Phytocyanin" evidence="2">
    <location>
        <begin position="24"/>
        <end position="124"/>
    </location>
</feature>
<evidence type="ECO:0000256" key="1">
    <source>
        <dbReference type="SAM" id="SignalP"/>
    </source>
</evidence>
<accession>A0ABR2G4H9</accession>
<keyword evidence="1" id="KW-0732">Signal</keyword>
<dbReference type="Gene3D" id="2.60.40.420">
    <property type="entry name" value="Cupredoxins - blue copper proteins"/>
    <property type="match status" value="1"/>
</dbReference>
<dbReference type="Pfam" id="PF02298">
    <property type="entry name" value="Cu_bind_like"/>
    <property type="match status" value="1"/>
</dbReference>
<comment type="caution">
    <text evidence="3">The sequence shown here is derived from an EMBL/GenBank/DDBJ whole genome shotgun (WGS) entry which is preliminary data.</text>
</comment>
<dbReference type="PROSITE" id="PS51485">
    <property type="entry name" value="PHYTOCYANIN"/>
    <property type="match status" value="1"/>
</dbReference>
<dbReference type="InterPro" id="IPR008972">
    <property type="entry name" value="Cupredoxin"/>
</dbReference>
<evidence type="ECO:0000313" key="3">
    <source>
        <dbReference type="EMBL" id="KAK8593970.1"/>
    </source>
</evidence>